<dbReference type="Pfam" id="PF07811">
    <property type="entry name" value="TadE"/>
    <property type="match status" value="1"/>
</dbReference>
<evidence type="ECO:0000313" key="3">
    <source>
        <dbReference type="EMBL" id="MVA76539.1"/>
    </source>
</evidence>
<feature type="domain" description="TadE-like" evidence="2">
    <location>
        <begin position="9"/>
        <end position="51"/>
    </location>
</feature>
<dbReference type="RefSeq" id="WP_197430028.1">
    <property type="nucleotide sequence ID" value="NZ_WPCU01000007.1"/>
</dbReference>
<keyword evidence="1" id="KW-1133">Transmembrane helix</keyword>
<reference evidence="3 4" key="1">
    <citation type="submission" date="2019-12" db="EMBL/GenBank/DDBJ databases">
        <title>Auraticoccus cholistani sp. nov., an actinomycete isolated from soil of Cholistan desert.</title>
        <authorList>
            <person name="Cheema M.T."/>
        </authorList>
    </citation>
    <scope>NUCLEOTIDE SEQUENCE [LARGE SCALE GENOMIC DNA]</scope>
    <source>
        <strain evidence="3 4">F435</strain>
    </source>
</reference>
<protein>
    <submittedName>
        <fullName evidence="3">Pilus assembly protein</fullName>
    </submittedName>
</protein>
<keyword evidence="1" id="KW-0472">Membrane</keyword>
<keyword evidence="1" id="KW-0812">Transmembrane</keyword>
<dbReference type="EMBL" id="WPCU01000007">
    <property type="protein sequence ID" value="MVA76539.1"/>
    <property type="molecule type" value="Genomic_DNA"/>
</dbReference>
<evidence type="ECO:0000256" key="1">
    <source>
        <dbReference type="SAM" id="Phobius"/>
    </source>
</evidence>
<comment type="caution">
    <text evidence="3">The sequence shown here is derived from an EMBL/GenBank/DDBJ whole genome shotgun (WGS) entry which is preliminary data.</text>
</comment>
<evidence type="ECO:0000259" key="2">
    <source>
        <dbReference type="Pfam" id="PF07811"/>
    </source>
</evidence>
<dbReference type="Proteomes" id="UP000435304">
    <property type="component" value="Unassembled WGS sequence"/>
</dbReference>
<sequence length="129" mass="13083">MAAGGRDRGAAAVEFALVAPVLLLLVLGITEFGRAYHLQTTLSGAAREGVRVMALQDDRAAARAATRSAAQPLVLTDAQIAVSPDSCAAARASGSGNATVTVTYPMDFIGGFMGASITLTGRGVMRCNG</sequence>
<keyword evidence="4" id="KW-1185">Reference proteome</keyword>
<dbReference type="AlphaFoldDB" id="A0A6A9V0Z8"/>
<evidence type="ECO:0000313" key="4">
    <source>
        <dbReference type="Proteomes" id="UP000435304"/>
    </source>
</evidence>
<organism evidence="3 4">
    <name type="scientific">Auraticoccus cholistanensis</name>
    <dbReference type="NCBI Taxonomy" id="2656650"/>
    <lineage>
        <taxon>Bacteria</taxon>
        <taxon>Bacillati</taxon>
        <taxon>Actinomycetota</taxon>
        <taxon>Actinomycetes</taxon>
        <taxon>Propionibacteriales</taxon>
        <taxon>Propionibacteriaceae</taxon>
        <taxon>Auraticoccus</taxon>
    </lineage>
</organism>
<proteinExistence type="predicted"/>
<name>A0A6A9V0Z8_9ACTN</name>
<feature type="transmembrane region" description="Helical" evidence="1">
    <location>
        <begin position="12"/>
        <end position="30"/>
    </location>
</feature>
<gene>
    <name evidence="3" type="ORF">GC722_10955</name>
</gene>
<dbReference type="InterPro" id="IPR012495">
    <property type="entry name" value="TadE-like_dom"/>
</dbReference>
<accession>A0A6A9V0Z8</accession>